<dbReference type="InterPro" id="IPR002156">
    <property type="entry name" value="RNaseH_domain"/>
</dbReference>
<dbReference type="EMBL" id="JAATIQ010000006">
    <property type="protein sequence ID" value="KAF4403039.1"/>
    <property type="molecule type" value="Genomic_DNA"/>
</dbReference>
<feature type="domain" description="CCHC-type" evidence="3">
    <location>
        <begin position="207"/>
        <end position="220"/>
    </location>
</feature>
<dbReference type="InterPro" id="IPR012337">
    <property type="entry name" value="RNaseH-like_sf"/>
</dbReference>
<evidence type="ECO:0000259" key="3">
    <source>
        <dbReference type="PROSITE" id="PS50158"/>
    </source>
</evidence>
<evidence type="ECO:0000313" key="5">
    <source>
        <dbReference type="Proteomes" id="UP000583929"/>
    </source>
</evidence>
<dbReference type="Proteomes" id="UP000583929">
    <property type="component" value="Unassembled WGS sequence"/>
</dbReference>
<dbReference type="Pfam" id="PF13456">
    <property type="entry name" value="RVT_3"/>
    <property type="match status" value="1"/>
</dbReference>
<protein>
    <recommendedName>
        <fullName evidence="3">CCHC-type domain-containing protein</fullName>
    </recommendedName>
</protein>
<dbReference type="InterPro" id="IPR040256">
    <property type="entry name" value="At4g02000-like"/>
</dbReference>
<evidence type="ECO:0000313" key="4">
    <source>
        <dbReference type="EMBL" id="KAF4403039.1"/>
    </source>
</evidence>
<keyword evidence="1" id="KW-0862">Zinc</keyword>
<sequence length="684" mass="77185">MEELLAKTTQLHVSGEEEWEIDKSFSSTIARFNLRGRLVSKADHSRGFLKKVLGRIWRLKETEWDVKIQDKHDTGMFLSFSFVSEHTQSRILAKMPWYLSNGLLILGKMVNTNESWKNDLTIFPIWGRILGVPTDLLTAKNTMRLASMAGAVISIQNSDVSRMVTNGFFRFQVWMSINKPVWPGYLLPWGDSKCWVACKYEELPFMCFRCGKIGHNQKECSLEYTEIEGADGVRAKAYGMWLKVDNEQRDGFHEGQKEPRKEMQQGIKDNQKISLPSQGLKVANSFTPLVDEMETGKSVSHGNLLLNNSEMISGENSKKNEHCGAQTPTNETELMGNLERDEAQHKGKRRMVETQAGTGYGKLQKTDISANDSLGQPQLFDVPIAFAKEGDAFYGGSSFNLGSGKHNMSKEHRRKVAVKKDTKNRKSKVGTIPKGKAEALRVSLGYDGCFVVEAHGKNGRDSCLLPQRRYPLDLSCAKAKEVWKLLPYYSRICKYKGGSMFDFLVEIKHHLSIDEFEEVIKISWAIWENRNRLWNHLPTMKGERLIEWVLNSYPKPTTITIDRCSNISHQKDRLNGWQAPPPEGVYCVYCDAALFPGAVGVGLGFMWTDWKAKIQAAGMCFLPHCSSVTIAEAEAILAALTSCPIDTNNQFEVRTDCKQLVDEFNGGSDSLTMDRSLREALSII</sequence>
<dbReference type="GO" id="GO:0003676">
    <property type="term" value="F:nucleic acid binding"/>
    <property type="evidence" value="ECO:0007669"/>
    <property type="project" value="InterPro"/>
</dbReference>
<dbReference type="PANTHER" id="PTHR31286">
    <property type="entry name" value="GLYCINE-RICH CELL WALL STRUCTURAL PROTEIN 1.8-LIKE"/>
    <property type="match status" value="1"/>
</dbReference>
<organism evidence="4 5">
    <name type="scientific">Cannabis sativa</name>
    <name type="common">Hemp</name>
    <name type="synonym">Marijuana</name>
    <dbReference type="NCBI Taxonomy" id="3483"/>
    <lineage>
        <taxon>Eukaryota</taxon>
        <taxon>Viridiplantae</taxon>
        <taxon>Streptophyta</taxon>
        <taxon>Embryophyta</taxon>
        <taxon>Tracheophyta</taxon>
        <taxon>Spermatophyta</taxon>
        <taxon>Magnoliopsida</taxon>
        <taxon>eudicotyledons</taxon>
        <taxon>Gunneridae</taxon>
        <taxon>Pentapetalae</taxon>
        <taxon>rosids</taxon>
        <taxon>fabids</taxon>
        <taxon>Rosales</taxon>
        <taxon>Cannabaceae</taxon>
        <taxon>Cannabis</taxon>
    </lineage>
</organism>
<dbReference type="PANTHER" id="PTHR31286:SF178">
    <property type="entry name" value="DUF4283 DOMAIN-CONTAINING PROTEIN"/>
    <property type="match status" value="1"/>
</dbReference>
<comment type="caution">
    <text evidence="4">The sequence shown here is derived from an EMBL/GenBank/DDBJ whole genome shotgun (WGS) entry which is preliminary data.</text>
</comment>
<proteinExistence type="predicted"/>
<keyword evidence="5" id="KW-1185">Reference proteome</keyword>
<dbReference type="GO" id="GO:0008270">
    <property type="term" value="F:zinc ion binding"/>
    <property type="evidence" value="ECO:0007669"/>
    <property type="project" value="UniProtKB-KW"/>
</dbReference>
<dbReference type="InterPro" id="IPR001878">
    <property type="entry name" value="Znf_CCHC"/>
</dbReference>
<evidence type="ECO:0000256" key="2">
    <source>
        <dbReference type="SAM" id="MobiDB-lite"/>
    </source>
</evidence>
<accession>A0A7J6I7R4</accession>
<gene>
    <name evidence="4" type="ORF">G4B88_010491</name>
</gene>
<name>A0A7J6I7R4_CANSA</name>
<feature type="region of interest" description="Disordered" evidence="2">
    <location>
        <begin position="404"/>
        <end position="430"/>
    </location>
</feature>
<feature type="region of interest" description="Disordered" evidence="2">
    <location>
        <begin position="250"/>
        <end position="271"/>
    </location>
</feature>
<reference evidence="4 5" key="1">
    <citation type="journal article" date="2020" name="bioRxiv">
        <title>Sequence and annotation of 42 cannabis genomes reveals extensive copy number variation in cannabinoid synthesis and pathogen resistance genes.</title>
        <authorList>
            <person name="Mckernan K.J."/>
            <person name="Helbert Y."/>
            <person name="Kane L.T."/>
            <person name="Ebling H."/>
            <person name="Zhang L."/>
            <person name="Liu B."/>
            <person name="Eaton Z."/>
            <person name="Mclaughlin S."/>
            <person name="Kingan S."/>
            <person name="Baybayan P."/>
            <person name="Concepcion G."/>
            <person name="Jordan M."/>
            <person name="Riva A."/>
            <person name="Barbazuk W."/>
            <person name="Harkins T."/>
        </authorList>
    </citation>
    <scope>NUCLEOTIDE SEQUENCE [LARGE SCALE GENOMIC DNA]</scope>
    <source>
        <strain evidence="5">cv. Jamaican Lion 4</strain>
        <tissue evidence="4">Leaf</tissue>
    </source>
</reference>
<feature type="compositionally biased region" description="Basic and acidic residues" evidence="2">
    <location>
        <begin position="250"/>
        <end position="263"/>
    </location>
</feature>
<evidence type="ECO:0000256" key="1">
    <source>
        <dbReference type="PROSITE-ProRule" id="PRU00047"/>
    </source>
</evidence>
<dbReference type="AlphaFoldDB" id="A0A7J6I7R4"/>
<dbReference type="GO" id="GO:0004523">
    <property type="term" value="F:RNA-DNA hybrid ribonuclease activity"/>
    <property type="evidence" value="ECO:0007669"/>
    <property type="project" value="InterPro"/>
</dbReference>
<keyword evidence="1" id="KW-0863">Zinc-finger</keyword>
<dbReference type="PROSITE" id="PS50158">
    <property type="entry name" value="ZF_CCHC"/>
    <property type="match status" value="1"/>
</dbReference>
<keyword evidence="1" id="KW-0479">Metal-binding</keyword>
<dbReference type="SUPFAM" id="SSF53098">
    <property type="entry name" value="Ribonuclease H-like"/>
    <property type="match status" value="1"/>
</dbReference>
<feature type="compositionally biased region" description="Basic residues" evidence="2">
    <location>
        <begin position="411"/>
        <end position="428"/>
    </location>
</feature>